<proteinExistence type="predicted"/>
<evidence type="ECO:0000313" key="1">
    <source>
        <dbReference type="EMBL" id="GJT88517.1"/>
    </source>
</evidence>
<reference evidence="1" key="1">
    <citation type="journal article" date="2022" name="Int. J. Mol. Sci.">
        <title>Draft Genome of Tanacetum Coccineum: Genomic Comparison of Closely Related Tanacetum-Family Plants.</title>
        <authorList>
            <person name="Yamashiro T."/>
            <person name="Shiraishi A."/>
            <person name="Nakayama K."/>
            <person name="Satake H."/>
        </authorList>
    </citation>
    <scope>NUCLEOTIDE SEQUENCE</scope>
</reference>
<comment type="caution">
    <text evidence="1">The sequence shown here is derived from an EMBL/GenBank/DDBJ whole genome shotgun (WGS) entry which is preliminary data.</text>
</comment>
<dbReference type="Proteomes" id="UP001151760">
    <property type="component" value="Unassembled WGS sequence"/>
</dbReference>
<evidence type="ECO:0000313" key="2">
    <source>
        <dbReference type="Proteomes" id="UP001151760"/>
    </source>
</evidence>
<keyword evidence="2" id="KW-1185">Reference proteome</keyword>
<reference evidence="1" key="2">
    <citation type="submission" date="2022-01" db="EMBL/GenBank/DDBJ databases">
        <authorList>
            <person name="Yamashiro T."/>
            <person name="Shiraishi A."/>
            <person name="Satake H."/>
            <person name="Nakayama K."/>
        </authorList>
    </citation>
    <scope>NUCLEOTIDE SEQUENCE</scope>
</reference>
<accession>A0ABQ5HKR0</accession>
<gene>
    <name evidence="1" type="ORF">Tco_1070234</name>
</gene>
<name>A0ABQ5HKR0_9ASTR</name>
<dbReference type="EMBL" id="BQNB010019738">
    <property type="protein sequence ID" value="GJT88517.1"/>
    <property type="molecule type" value="Genomic_DNA"/>
</dbReference>
<organism evidence="1 2">
    <name type="scientific">Tanacetum coccineum</name>
    <dbReference type="NCBI Taxonomy" id="301880"/>
    <lineage>
        <taxon>Eukaryota</taxon>
        <taxon>Viridiplantae</taxon>
        <taxon>Streptophyta</taxon>
        <taxon>Embryophyta</taxon>
        <taxon>Tracheophyta</taxon>
        <taxon>Spermatophyta</taxon>
        <taxon>Magnoliopsida</taxon>
        <taxon>eudicotyledons</taxon>
        <taxon>Gunneridae</taxon>
        <taxon>Pentapetalae</taxon>
        <taxon>asterids</taxon>
        <taxon>campanulids</taxon>
        <taxon>Asterales</taxon>
        <taxon>Asteraceae</taxon>
        <taxon>Asteroideae</taxon>
        <taxon>Anthemideae</taxon>
        <taxon>Anthemidinae</taxon>
        <taxon>Tanacetum</taxon>
    </lineage>
</organism>
<protein>
    <submittedName>
        <fullName evidence="1">Uncharacterized protein</fullName>
    </submittedName>
</protein>
<sequence>MYIDQMHQPWRTFRAIINKCLSRMTLSNDRLRSSRIGILWVSYHNANVDYAALIWEDLQYQIDNCQSRVRRHGIMPYPRFTKGIIHHLMTKHKSISTRQGFPFHTVDDYEVLDRLKFINKGYIYQVYGKPIPDTWITDEINKFEAFKMYFKYSTGLIPPKKGRGRGAQGTKATDAPT</sequence>